<evidence type="ECO:0000256" key="5">
    <source>
        <dbReference type="SAM" id="SignalP"/>
    </source>
</evidence>
<dbReference type="OrthoDB" id="2151789at2759"/>
<dbReference type="Pfam" id="PF01565">
    <property type="entry name" value="FAD_binding_4"/>
    <property type="match status" value="1"/>
</dbReference>
<dbReference type="InterPro" id="IPR006094">
    <property type="entry name" value="Oxid_FAD_bind_N"/>
</dbReference>
<dbReference type="InterPro" id="IPR016166">
    <property type="entry name" value="FAD-bd_PCMH"/>
</dbReference>
<keyword evidence="8" id="KW-1185">Reference proteome</keyword>
<keyword evidence="5" id="KW-0732">Signal</keyword>
<dbReference type="InterPro" id="IPR036318">
    <property type="entry name" value="FAD-bd_PCMH-like_sf"/>
</dbReference>
<evidence type="ECO:0000256" key="1">
    <source>
        <dbReference type="ARBA" id="ARBA00005466"/>
    </source>
</evidence>
<evidence type="ECO:0000313" key="8">
    <source>
        <dbReference type="Proteomes" id="UP000241546"/>
    </source>
</evidence>
<evidence type="ECO:0000256" key="4">
    <source>
        <dbReference type="ARBA" id="ARBA00023002"/>
    </source>
</evidence>
<reference evidence="8" key="1">
    <citation type="submission" date="2016-07" db="EMBL/GenBank/DDBJ databases">
        <title>Multiple horizontal gene transfer events from other fungi enriched the ability of initially mycotrophic Trichoderma (Ascomycota) to feed on dead plant biomass.</title>
        <authorList>
            <consortium name="DOE Joint Genome Institute"/>
            <person name="Atanasova L."/>
            <person name="Chenthamara K."/>
            <person name="Zhang J."/>
            <person name="Grujic M."/>
            <person name="Henrissat B."/>
            <person name="Kuo A."/>
            <person name="Aerts A."/>
            <person name="Salamov A."/>
            <person name="Lipzen A."/>
            <person name="Labutti K."/>
            <person name="Barry K."/>
            <person name="Miao Y."/>
            <person name="Rahimi M.J."/>
            <person name="Shen Q."/>
            <person name="Grigoriev I.V."/>
            <person name="Kubicek C.P."/>
            <person name="Druzhinina I.S."/>
        </authorList>
    </citation>
    <scope>NUCLEOTIDE SEQUENCE [LARGE SCALE GENOMIC DNA]</scope>
    <source>
        <strain evidence="8">TUCIM 6016</strain>
    </source>
</reference>
<dbReference type="GeneID" id="36603786"/>
<gene>
    <name evidence="7" type="ORF">BBK36DRAFT_1172043</name>
</gene>
<dbReference type="Gene3D" id="3.30.465.10">
    <property type="match status" value="1"/>
</dbReference>
<dbReference type="GO" id="GO:0016491">
    <property type="term" value="F:oxidoreductase activity"/>
    <property type="evidence" value="ECO:0007669"/>
    <property type="project" value="UniProtKB-KW"/>
</dbReference>
<sequence>MRCISLALPLLLQLGIAAATYTLNEVKSQISSYLDQNSIHGQRFGPLSGCQLACGFLDFTLPRHVSYPQSPVYEFEESRYWSQQQELTRPTCRFSPTSAEDVSLAVLTFRVIRCKFAVKSGGHAAFAGASNIDSGVTIDLIHLNHLALSEDKTQASIGAGNVWYDVYTYLQPENVTVIGGRVSAIGVGGLTLGGGMSFFSSQHGWACDNVNAYEIVLADGSIREVSYSSQYSDLYWALRGGGNNFGIVTRFELAAYPQGDLWAGSETFLYTNETAAAINSAFYYLGINAPSDPYAQVIIAYAYAQSQDVYIIASDLQYAKPIPNPHILQNFTSIAGAISSTLRIVDLANLTVEFNNTNPGGFRQTYWTFTVQNSACLMADLVAIYMEEVESVKDAVGIVPSIVFQLITTDMTQHFSRNGGNPLGLDGQGPLNLINIDISWSDAADDERVLAVAKNIVDRSTKTARTQGLDHPYLYQNYASYQQDVFAGYGKENLAKLRSISTKYDPQRVWQQLQPGYFKL</sequence>
<accession>A0A2T4B1Q5</accession>
<dbReference type="PANTHER" id="PTHR42973:SF34">
    <property type="entry name" value="FAD BINDING DOMAIN PROTEIN (AFU_ORTHOLOGUE AFUA_3G02770)"/>
    <property type="match status" value="1"/>
</dbReference>
<keyword evidence="2" id="KW-0285">Flavoprotein</keyword>
<dbReference type="GO" id="GO:0071949">
    <property type="term" value="F:FAD binding"/>
    <property type="evidence" value="ECO:0007669"/>
    <property type="project" value="InterPro"/>
</dbReference>
<dbReference type="SUPFAM" id="SSF56176">
    <property type="entry name" value="FAD-binding/transporter-associated domain-like"/>
    <property type="match status" value="1"/>
</dbReference>
<name>A0A2T4B1Q5_9HYPO</name>
<feature type="chain" id="PRO_5015574373" evidence="5">
    <location>
        <begin position="20"/>
        <end position="520"/>
    </location>
</feature>
<feature type="signal peptide" evidence="5">
    <location>
        <begin position="1"/>
        <end position="19"/>
    </location>
</feature>
<evidence type="ECO:0000256" key="2">
    <source>
        <dbReference type="ARBA" id="ARBA00022630"/>
    </source>
</evidence>
<protein>
    <submittedName>
        <fullName evidence="7">FAD-binding domain-containing protein</fullName>
    </submittedName>
</protein>
<comment type="similarity">
    <text evidence="1">Belongs to the oxygen-dependent FAD-linked oxidoreductase family.</text>
</comment>
<evidence type="ECO:0000313" key="7">
    <source>
        <dbReference type="EMBL" id="PTB63244.1"/>
    </source>
</evidence>
<dbReference type="EMBL" id="KZ680220">
    <property type="protein sequence ID" value="PTB63244.1"/>
    <property type="molecule type" value="Genomic_DNA"/>
</dbReference>
<dbReference type="InterPro" id="IPR050416">
    <property type="entry name" value="FAD-linked_Oxidoreductase"/>
</dbReference>
<dbReference type="InterPro" id="IPR016169">
    <property type="entry name" value="FAD-bd_PCMH_sub2"/>
</dbReference>
<dbReference type="Proteomes" id="UP000241546">
    <property type="component" value="Unassembled WGS sequence"/>
</dbReference>
<keyword evidence="3" id="KW-0274">FAD</keyword>
<feature type="domain" description="FAD-binding PCMH-type" evidence="6">
    <location>
        <begin position="86"/>
        <end position="258"/>
    </location>
</feature>
<evidence type="ECO:0000256" key="3">
    <source>
        <dbReference type="ARBA" id="ARBA00022827"/>
    </source>
</evidence>
<dbReference type="AlphaFoldDB" id="A0A2T4B1Q5"/>
<organism evidence="7 8">
    <name type="scientific">Trichoderma citrinoviride</name>
    <dbReference type="NCBI Taxonomy" id="58853"/>
    <lineage>
        <taxon>Eukaryota</taxon>
        <taxon>Fungi</taxon>
        <taxon>Dikarya</taxon>
        <taxon>Ascomycota</taxon>
        <taxon>Pezizomycotina</taxon>
        <taxon>Sordariomycetes</taxon>
        <taxon>Hypocreomycetidae</taxon>
        <taxon>Hypocreales</taxon>
        <taxon>Hypocreaceae</taxon>
        <taxon>Trichoderma</taxon>
    </lineage>
</organism>
<dbReference type="PROSITE" id="PS51387">
    <property type="entry name" value="FAD_PCMH"/>
    <property type="match status" value="1"/>
</dbReference>
<proteinExistence type="inferred from homology"/>
<dbReference type="RefSeq" id="XP_024746564.1">
    <property type="nucleotide sequence ID" value="XM_024895668.1"/>
</dbReference>
<evidence type="ECO:0000259" key="6">
    <source>
        <dbReference type="PROSITE" id="PS51387"/>
    </source>
</evidence>
<keyword evidence="4" id="KW-0560">Oxidoreductase</keyword>
<dbReference type="PANTHER" id="PTHR42973">
    <property type="entry name" value="BINDING OXIDOREDUCTASE, PUTATIVE (AFU_ORTHOLOGUE AFUA_1G17690)-RELATED"/>
    <property type="match status" value="1"/>
</dbReference>